<comment type="caution">
    <text evidence="6">The sequence shown here is derived from an EMBL/GenBank/DDBJ whole genome shotgun (WGS) entry which is preliminary data.</text>
</comment>
<feature type="transmembrane region" description="Helical" evidence="5">
    <location>
        <begin position="60"/>
        <end position="77"/>
    </location>
</feature>
<gene>
    <name evidence="6" type="ORF">H7F16_16260</name>
</gene>
<dbReference type="RefSeq" id="WP_185798688.1">
    <property type="nucleotide sequence ID" value="NZ_JACLQD010000005.1"/>
</dbReference>
<keyword evidence="3 5" id="KW-1133">Transmembrane helix</keyword>
<dbReference type="InterPro" id="IPR023352">
    <property type="entry name" value="MAPEG-like_dom_sf"/>
</dbReference>
<evidence type="ECO:0000256" key="1">
    <source>
        <dbReference type="ARBA" id="ARBA00004370"/>
    </source>
</evidence>
<organism evidence="6 7">
    <name type="scientific">Paragemmobacter straminiformis</name>
    <dbReference type="NCBI Taxonomy" id="2045119"/>
    <lineage>
        <taxon>Bacteria</taxon>
        <taxon>Pseudomonadati</taxon>
        <taxon>Pseudomonadota</taxon>
        <taxon>Alphaproteobacteria</taxon>
        <taxon>Rhodobacterales</taxon>
        <taxon>Paracoccaceae</taxon>
        <taxon>Paragemmobacter</taxon>
    </lineage>
</organism>
<keyword evidence="2 5" id="KW-0812">Transmembrane</keyword>
<dbReference type="Gene3D" id="1.20.120.550">
    <property type="entry name" value="Membrane associated eicosanoid/glutathione metabolism-like domain"/>
    <property type="match status" value="1"/>
</dbReference>
<dbReference type="InterPro" id="IPR001129">
    <property type="entry name" value="Membr-assoc_MAPEG"/>
</dbReference>
<dbReference type="Pfam" id="PF01124">
    <property type="entry name" value="MAPEG"/>
    <property type="match status" value="1"/>
</dbReference>
<evidence type="ECO:0000313" key="7">
    <source>
        <dbReference type="Proteomes" id="UP000555411"/>
    </source>
</evidence>
<evidence type="ECO:0000256" key="5">
    <source>
        <dbReference type="SAM" id="Phobius"/>
    </source>
</evidence>
<keyword evidence="7" id="KW-1185">Reference proteome</keyword>
<dbReference type="PANTHER" id="PTHR35371:SF1">
    <property type="entry name" value="BLR7753 PROTEIN"/>
    <property type="match status" value="1"/>
</dbReference>
<evidence type="ECO:0000256" key="2">
    <source>
        <dbReference type="ARBA" id="ARBA00022692"/>
    </source>
</evidence>
<reference evidence="6 7" key="1">
    <citation type="journal article" date="2017" name="Int. J. Syst. Evol. Microbiol.">
        <title>Gemmobacter straminiformis sp. nov., isolated from an artificial fountain.</title>
        <authorList>
            <person name="Kang J.Y."/>
            <person name="Kim M.J."/>
            <person name="Chun J."/>
            <person name="Son K.P."/>
            <person name="Jahng K.Y."/>
        </authorList>
    </citation>
    <scope>NUCLEOTIDE SEQUENCE [LARGE SCALE GENOMIC DNA]</scope>
    <source>
        <strain evidence="6 7">CAM-8</strain>
    </source>
</reference>
<dbReference type="SUPFAM" id="SSF161084">
    <property type="entry name" value="MAPEG domain-like"/>
    <property type="match status" value="1"/>
</dbReference>
<accession>A0A842IAJ9</accession>
<dbReference type="PANTHER" id="PTHR35371">
    <property type="entry name" value="INNER MEMBRANE PROTEIN"/>
    <property type="match status" value="1"/>
</dbReference>
<evidence type="ECO:0000256" key="3">
    <source>
        <dbReference type="ARBA" id="ARBA00022989"/>
    </source>
</evidence>
<keyword evidence="4 5" id="KW-0472">Membrane</keyword>
<proteinExistence type="predicted"/>
<dbReference type="AlphaFoldDB" id="A0A842IAJ9"/>
<protein>
    <submittedName>
        <fullName evidence="6">MAPEG family protein</fullName>
    </submittedName>
</protein>
<comment type="subcellular location">
    <subcellularLocation>
        <location evidence="1">Membrane</location>
    </subcellularLocation>
</comment>
<name>A0A842IAJ9_9RHOB</name>
<evidence type="ECO:0000313" key="6">
    <source>
        <dbReference type="EMBL" id="MBC2837072.1"/>
    </source>
</evidence>
<dbReference type="Proteomes" id="UP000555411">
    <property type="component" value="Unassembled WGS sequence"/>
</dbReference>
<sequence>MTPELTALTLSGLLQMVQFVAFALPANLELGTRYTSGPRDRAPERPLSTLTARLQRAMNNHFEGLILFTLAVVVITLSGQSTPTTATLAYTYLAARVLYIPAYALGLSPWRSAIWAVGWFSTLGLLLAALI</sequence>
<evidence type="ECO:0000256" key="4">
    <source>
        <dbReference type="ARBA" id="ARBA00023136"/>
    </source>
</evidence>
<dbReference type="GO" id="GO:0016020">
    <property type="term" value="C:membrane"/>
    <property type="evidence" value="ECO:0007669"/>
    <property type="project" value="UniProtKB-SubCell"/>
</dbReference>
<dbReference type="EMBL" id="JACLQD010000005">
    <property type="protein sequence ID" value="MBC2837072.1"/>
    <property type="molecule type" value="Genomic_DNA"/>
</dbReference>
<feature type="transmembrane region" description="Helical" evidence="5">
    <location>
        <begin position="112"/>
        <end position="130"/>
    </location>
</feature>